<evidence type="ECO:0000256" key="1">
    <source>
        <dbReference type="ARBA" id="ARBA00001595"/>
    </source>
</evidence>
<keyword evidence="10" id="KW-0106">Calcium</keyword>
<evidence type="ECO:0000256" key="5">
    <source>
        <dbReference type="ARBA" id="ARBA00012619"/>
    </source>
</evidence>
<evidence type="ECO:0000256" key="6">
    <source>
        <dbReference type="ARBA" id="ARBA00013882"/>
    </source>
</evidence>
<dbReference type="InterPro" id="IPR045857">
    <property type="entry name" value="O16G_dom_2"/>
</dbReference>
<dbReference type="Gene3D" id="3.90.1200.10">
    <property type="match status" value="1"/>
</dbReference>
<dbReference type="Pfam" id="PF18085">
    <property type="entry name" value="Mak_N_cap"/>
    <property type="match status" value="1"/>
</dbReference>
<feature type="domain" description="Glycosyl hydrolase family 13 catalytic" evidence="16">
    <location>
        <begin position="30"/>
        <end position="425"/>
    </location>
</feature>
<dbReference type="GO" id="GO:0047471">
    <property type="term" value="F:maltose alpha-D-glucosyltransferase activity"/>
    <property type="evidence" value="ECO:0007669"/>
    <property type="project" value="UniProtKB-EC"/>
</dbReference>
<keyword evidence="12 17" id="KW-0413">Isomerase</keyword>
<evidence type="ECO:0000256" key="8">
    <source>
        <dbReference type="ARBA" id="ARBA00022723"/>
    </source>
</evidence>
<evidence type="ECO:0000256" key="12">
    <source>
        <dbReference type="ARBA" id="ARBA00023235"/>
    </source>
</evidence>
<protein>
    <recommendedName>
        <fullName evidence="6">Maltokinase</fullName>
        <ecNumber evidence="4">2.7.1.175</ecNumber>
        <ecNumber evidence="5">5.4.99.16</ecNumber>
    </recommendedName>
    <alternativeName>
        <fullName evidence="14">Maltose alpha-D-glucosyltransferase</fullName>
    </alternativeName>
    <alternativeName>
        <fullName evidence="13">Maltose-1-phosphate synthase</fullName>
    </alternativeName>
</protein>
<dbReference type="InterPro" id="IPR012810">
    <property type="entry name" value="TreS/a-amylase_N"/>
</dbReference>
<evidence type="ECO:0000256" key="7">
    <source>
        <dbReference type="ARBA" id="ARBA00022679"/>
    </source>
</evidence>
<dbReference type="InterPro" id="IPR032091">
    <property type="entry name" value="Malt_amylase-like_C"/>
</dbReference>
<dbReference type="Gene3D" id="3.90.400.10">
    <property type="entry name" value="Oligo-1,6-glucosidase, Domain 2"/>
    <property type="match status" value="1"/>
</dbReference>
<comment type="similarity">
    <text evidence="2">Belongs to the glycosyl hydrolase 13 family. TreS subfamily.</text>
</comment>
<dbReference type="Proteomes" id="UP001595892">
    <property type="component" value="Unassembled WGS sequence"/>
</dbReference>
<dbReference type="CDD" id="cd11334">
    <property type="entry name" value="AmyAc_TreS"/>
    <property type="match status" value="1"/>
</dbReference>
<dbReference type="Gene3D" id="3.20.20.80">
    <property type="entry name" value="Glycosidases"/>
    <property type="match status" value="1"/>
</dbReference>
<dbReference type="EC" id="5.4.99.16" evidence="5"/>
<dbReference type="InterPro" id="IPR011009">
    <property type="entry name" value="Kinase-like_dom_sf"/>
</dbReference>
<name>A0ABV9NJ96_9GAMM</name>
<evidence type="ECO:0000256" key="2">
    <source>
        <dbReference type="ARBA" id="ARBA00005496"/>
    </source>
</evidence>
<keyword evidence="7" id="KW-0808">Transferase</keyword>
<evidence type="ECO:0000256" key="3">
    <source>
        <dbReference type="ARBA" id="ARBA00006219"/>
    </source>
</evidence>
<dbReference type="InterPro" id="IPR006047">
    <property type="entry name" value="GH13_cat_dom"/>
</dbReference>
<dbReference type="InterPro" id="IPR017853">
    <property type="entry name" value="GH"/>
</dbReference>
<comment type="similarity">
    <text evidence="3">Belongs to the aminoglycoside phosphotransferase family.</text>
</comment>
<dbReference type="SUPFAM" id="SSF51445">
    <property type="entry name" value="(Trans)glycosidases"/>
    <property type="match status" value="1"/>
</dbReference>
<evidence type="ECO:0000256" key="13">
    <source>
        <dbReference type="ARBA" id="ARBA00031251"/>
    </source>
</evidence>
<dbReference type="Pfam" id="PF16657">
    <property type="entry name" value="Malt_amylase_C"/>
    <property type="match status" value="1"/>
</dbReference>
<dbReference type="PANTHER" id="PTHR10357">
    <property type="entry name" value="ALPHA-AMYLASE FAMILY MEMBER"/>
    <property type="match status" value="1"/>
</dbReference>
<evidence type="ECO:0000256" key="11">
    <source>
        <dbReference type="ARBA" id="ARBA00022840"/>
    </source>
</evidence>
<keyword evidence="8" id="KW-0479">Metal-binding</keyword>
<organism evidence="17 18">
    <name type="scientific">Coralloluteibacterium thermophilum</name>
    <dbReference type="NCBI Taxonomy" id="2707049"/>
    <lineage>
        <taxon>Bacteria</taxon>
        <taxon>Pseudomonadati</taxon>
        <taxon>Pseudomonadota</taxon>
        <taxon>Gammaproteobacteria</taxon>
        <taxon>Lysobacterales</taxon>
        <taxon>Lysobacteraceae</taxon>
        <taxon>Coralloluteibacterium</taxon>
    </lineage>
</organism>
<dbReference type="SUPFAM" id="SSF51011">
    <property type="entry name" value="Glycosyl hydrolase domain"/>
    <property type="match status" value="1"/>
</dbReference>
<evidence type="ECO:0000313" key="17">
    <source>
        <dbReference type="EMBL" id="MFC4727286.1"/>
    </source>
</evidence>
<evidence type="ECO:0000256" key="4">
    <source>
        <dbReference type="ARBA" id="ARBA00011962"/>
    </source>
</evidence>
<dbReference type="RefSeq" id="WP_377003308.1">
    <property type="nucleotide sequence ID" value="NZ_JBHSGG010000007.1"/>
</dbReference>
<dbReference type="EC" id="2.7.1.175" evidence="4"/>
<dbReference type="SUPFAM" id="SSF56112">
    <property type="entry name" value="Protein kinase-like (PK-like)"/>
    <property type="match status" value="1"/>
</dbReference>
<dbReference type="PANTHER" id="PTHR10357:SF219">
    <property type="entry name" value="MALTOSE ALPHA-D-GLUCOSYLTRANSFERASE"/>
    <property type="match status" value="1"/>
</dbReference>
<evidence type="ECO:0000313" key="18">
    <source>
        <dbReference type="Proteomes" id="UP001595892"/>
    </source>
</evidence>
<comment type="catalytic activity">
    <reaction evidence="15">
        <text>D-maltose + ATP = alpha-maltose 1-phosphate + ADP + H(+)</text>
        <dbReference type="Rhea" id="RHEA:31915"/>
        <dbReference type="ChEBI" id="CHEBI:15378"/>
        <dbReference type="ChEBI" id="CHEBI:17306"/>
        <dbReference type="ChEBI" id="CHEBI:30616"/>
        <dbReference type="ChEBI" id="CHEBI:63576"/>
        <dbReference type="ChEBI" id="CHEBI:456216"/>
        <dbReference type="EC" id="2.7.1.175"/>
    </reaction>
</comment>
<proteinExistence type="inferred from homology"/>
<evidence type="ECO:0000256" key="10">
    <source>
        <dbReference type="ARBA" id="ARBA00022837"/>
    </source>
</evidence>
<keyword evidence="11" id="KW-0067">ATP-binding</keyword>
<evidence type="ECO:0000259" key="16">
    <source>
        <dbReference type="SMART" id="SM00642"/>
    </source>
</evidence>
<reference evidence="18" key="1">
    <citation type="journal article" date="2019" name="Int. J. Syst. Evol. Microbiol.">
        <title>The Global Catalogue of Microorganisms (GCM) 10K type strain sequencing project: providing services to taxonomists for standard genome sequencing and annotation.</title>
        <authorList>
            <consortium name="The Broad Institute Genomics Platform"/>
            <consortium name="The Broad Institute Genome Sequencing Center for Infectious Disease"/>
            <person name="Wu L."/>
            <person name="Ma J."/>
        </authorList>
    </citation>
    <scope>NUCLEOTIDE SEQUENCE [LARGE SCALE GENOMIC DNA]</scope>
    <source>
        <strain evidence="18">CGMCC 1.13574</strain>
    </source>
</reference>
<evidence type="ECO:0000256" key="9">
    <source>
        <dbReference type="ARBA" id="ARBA00022741"/>
    </source>
</evidence>
<dbReference type="Pfam" id="PF00128">
    <property type="entry name" value="Alpha-amylase"/>
    <property type="match status" value="2"/>
</dbReference>
<accession>A0ABV9NJ96</accession>
<comment type="caution">
    <text evidence="17">The sequence shown here is derived from an EMBL/GenBank/DDBJ whole genome shotgun (WGS) entry which is preliminary data.</text>
</comment>
<keyword evidence="9" id="KW-0547">Nucleotide-binding</keyword>
<keyword evidence="18" id="KW-1185">Reference proteome</keyword>
<dbReference type="NCBIfam" id="TIGR02457">
    <property type="entry name" value="TreS_Cterm"/>
    <property type="match status" value="1"/>
</dbReference>
<dbReference type="EMBL" id="JBHSGG010000007">
    <property type="protein sequence ID" value="MFC4727286.1"/>
    <property type="molecule type" value="Genomic_DNA"/>
</dbReference>
<gene>
    <name evidence="17" type="primary">treS</name>
    <name evidence="17" type="ORF">ACFO3Q_03770</name>
</gene>
<dbReference type="InterPro" id="IPR012811">
    <property type="entry name" value="TreS_maltokin_C_dom"/>
</dbReference>
<evidence type="ECO:0000256" key="14">
    <source>
        <dbReference type="ARBA" id="ARBA00031378"/>
    </source>
</evidence>
<comment type="catalytic activity">
    <reaction evidence="1">
        <text>D-maltose = alpha,alpha-trehalose</text>
        <dbReference type="Rhea" id="RHEA:15145"/>
        <dbReference type="ChEBI" id="CHEBI:16551"/>
        <dbReference type="ChEBI" id="CHEBI:17306"/>
        <dbReference type="EC" id="5.4.99.16"/>
    </reaction>
</comment>
<dbReference type="InterPro" id="IPR040999">
    <property type="entry name" value="Mak_N_cap"/>
</dbReference>
<sequence>MIPATTTAPEAAAPPLVEDALWYKDAIIYQAHVKSFFDSNDDGIGDFPGLIARLDYIADLGVNAIWLLPFYPSPRRDDGYDIAEYMAVHPDYGTIDDFRRFVDEAHARGIRVITELVVNHTSDQHPWFQRARTAPKGSPERDFYVWSDDDTAYAGTRIIFCDTEKSNWTWDPVAEQYFWHRFYSHQPDLNFDNPAVLEAVLEVMRFWLDMGVDGLRLDAVPYLIEREGTSNENLPETHAILRRIRATLDAEYPDRMLLAEANMWPEDTQQYFGENGDECHMAFHFPLMPRMYMAIAREDRFPITDIMRQTPAIPDTCQWAIFLRNHDELTLEMVTDSERDYLWQTYAADRRARINLGIRRRLAPLLERDRRRIELMTSLLLTMPGTPVLYYGDEIGMGDNIHLGDRDGVRTPMQWSIDRNGGFSRADPAALVLPPIMDPLYGFQAVNVESQQRDQHSLLNWNKRILAVRKRYKAFGRGELRFLYPGNRRMLAYLREHEDEVVLCVANLSHTLQAVELDLSAFEDRVPVDIIGGNSFPPIGRLPYLLTIPPFGFYAFQLVSEGAMPDWHLPPPAPLPEYQTLVLRGARPDMDALEVHRGVLERDILPAWLAARRWFGAKDRDLRGVRVARATALSAGGPPVLYEVEASLGDGGREHYLLPVGIAWERDHPSLLAEQLALARVRHGREVGYLTDAFVLEPLARGVLAAMAESRVLRLGETGDARPVGEPGAGELGAGVSGPGEIRFLPTPAFAATAFPEAPEIRWLSAEQSNSSLIIGDAAVFKLLRRIVPGINPEVEIGRRLTALGYPNAAPLLGEVVRVGGDGERTTLALLQGFVRNQGDAWRWTLDHLSRSLDEYQAAQTPEQLEEVASGYDTFAAVLGRRLGELHEALATPVDDADFAPQTMGAQEAARAVARVREQVESAWLTLSARRRSGADEAEAACIDAAFAVRPRLEALLDRAAPALEGSLATRIHGDFHLGQVLVAFDDVVIIDFEGEPARSLEERRAKASPLRDVAGLLRSLDYAGEVAARGEEGTVPRTGTGADARAETFIAEFRGRAMRAFVDAYRAVLTASAHPWIEARAFVTATELFLVEKVCYEIRYEAANRPGWIGVPIRGLLRLAEALPDPEAGA</sequence>
<dbReference type="InterPro" id="IPR013780">
    <property type="entry name" value="Glyco_hydro_b"/>
</dbReference>
<dbReference type="NCBIfam" id="TIGR02456">
    <property type="entry name" value="treS_nterm"/>
    <property type="match status" value="1"/>
</dbReference>
<dbReference type="Gene3D" id="2.60.40.1180">
    <property type="entry name" value="Golgi alpha-mannosidase II"/>
    <property type="match status" value="1"/>
</dbReference>
<dbReference type="SMART" id="SM00642">
    <property type="entry name" value="Aamy"/>
    <property type="match status" value="1"/>
</dbReference>
<evidence type="ECO:0000256" key="15">
    <source>
        <dbReference type="ARBA" id="ARBA00049067"/>
    </source>
</evidence>